<dbReference type="Gene3D" id="1.10.10.10">
    <property type="entry name" value="Winged helix-like DNA-binding domain superfamily/Winged helix DNA-binding domain"/>
    <property type="match status" value="1"/>
</dbReference>
<evidence type="ECO:0000313" key="7">
    <source>
        <dbReference type="Proteomes" id="UP000824124"/>
    </source>
</evidence>
<evidence type="ECO:0000259" key="5">
    <source>
        <dbReference type="PROSITE" id="PS50931"/>
    </source>
</evidence>
<dbReference type="GO" id="GO:0003677">
    <property type="term" value="F:DNA binding"/>
    <property type="evidence" value="ECO:0007669"/>
    <property type="project" value="UniProtKB-KW"/>
</dbReference>
<dbReference type="PANTHER" id="PTHR30419">
    <property type="entry name" value="HTH-TYPE TRANSCRIPTIONAL REGULATOR YBHD"/>
    <property type="match status" value="1"/>
</dbReference>
<feature type="domain" description="HTH lysR-type" evidence="5">
    <location>
        <begin position="10"/>
        <end position="67"/>
    </location>
</feature>
<keyword evidence="2" id="KW-0805">Transcription regulation</keyword>
<proteinExistence type="inferred from homology"/>
<gene>
    <name evidence="6" type="ORF">IAB00_01965</name>
</gene>
<dbReference type="AlphaFoldDB" id="A0A9D1HIM6"/>
<evidence type="ECO:0000313" key="6">
    <source>
        <dbReference type="EMBL" id="HIU10011.1"/>
    </source>
</evidence>
<comment type="similarity">
    <text evidence="1">Belongs to the LysR transcriptional regulatory family.</text>
</comment>
<protein>
    <submittedName>
        <fullName evidence="6">LysR family transcriptional regulator</fullName>
    </submittedName>
</protein>
<dbReference type="SUPFAM" id="SSF46785">
    <property type="entry name" value="Winged helix' DNA-binding domain"/>
    <property type="match status" value="1"/>
</dbReference>
<evidence type="ECO:0000256" key="3">
    <source>
        <dbReference type="ARBA" id="ARBA00023125"/>
    </source>
</evidence>
<sequence length="324" mass="36709">MEHNTLAMQLDFRDIEYVSMIAQEHSISRAAARLHITQPALSIYLKNLETRLGIPLFNRLGKQMLPTYAGSCVVEQGRGLLLGRSGLSQQLQDIKNHENGLIRLGITPTRGIYFLPMMLHNFRQRFPQIEVQCTEADAQQLEEMLLSGTLDVAFINLVSHNDKLAYQQIIQDAVVLFVSQQLYEHLPREQRSGFAHPWVDLRELASEPFIRNYPEQHTEQIAQQAFRDYGIEPPTAIRISNHLTALNLAAYGYGAYLSLEYLAYNLMLRVKPAVLSIGETPGEYGMKFVAATAKGAYQGTALKGFIDMARQMYTYEFLPAFPPL</sequence>
<dbReference type="InterPro" id="IPR036390">
    <property type="entry name" value="WH_DNA-bd_sf"/>
</dbReference>
<evidence type="ECO:0000256" key="2">
    <source>
        <dbReference type="ARBA" id="ARBA00023015"/>
    </source>
</evidence>
<evidence type="ECO:0000256" key="1">
    <source>
        <dbReference type="ARBA" id="ARBA00009437"/>
    </source>
</evidence>
<dbReference type="Proteomes" id="UP000824124">
    <property type="component" value="Unassembled WGS sequence"/>
</dbReference>
<dbReference type="InterPro" id="IPR050950">
    <property type="entry name" value="HTH-type_LysR_regulators"/>
</dbReference>
<organism evidence="6 7">
    <name type="scientific">Candidatus Avidehalobacter gallistercoris</name>
    <dbReference type="NCBI Taxonomy" id="2840694"/>
    <lineage>
        <taxon>Bacteria</taxon>
        <taxon>Bacillati</taxon>
        <taxon>Bacillota</taxon>
        <taxon>Clostridia</taxon>
        <taxon>Eubacteriales</taxon>
        <taxon>Peptococcaceae</taxon>
        <taxon>Peptococcaceae incertae sedis</taxon>
        <taxon>Candidatus Avidehalobacter</taxon>
    </lineage>
</organism>
<dbReference type="PANTHER" id="PTHR30419:SF28">
    <property type="entry name" value="HTH-TYPE TRANSCRIPTIONAL REGULATOR BSDA"/>
    <property type="match status" value="1"/>
</dbReference>
<dbReference type="Pfam" id="PF03466">
    <property type="entry name" value="LysR_substrate"/>
    <property type="match status" value="1"/>
</dbReference>
<dbReference type="InterPro" id="IPR005119">
    <property type="entry name" value="LysR_subst-bd"/>
</dbReference>
<name>A0A9D1HIM6_9FIRM</name>
<dbReference type="GO" id="GO:0005829">
    <property type="term" value="C:cytosol"/>
    <property type="evidence" value="ECO:0007669"/>
    <property type="project" value="TreeGrafter"/>
</dbReference>
<dbReference type="CDD" id="cd05466">
    <property type="entry name" value="PBP2_LTTR_substrate"/>
    <property type="match status" value="1"/>
</dbReference>
<dbReference type="PROSITE" id="PS50931">
    <property type="entry name" value="HTH_LYSR"/>
    <property type="match status" value="1"/>
</dbReference>
<comment type="caution">
    <text evidence="6">The sequence shown here is derived from an EMBL/GenBank/DDBJ whole genome shotgun (WGS) entry which is preliminary data.</text>
</comment>
<dbReference type="SUPFAM" id="SSF53850">
    <property type="entry name" value="Periplasmic binding protein-like II"/>
    <property type="match status" value="1"/>
</dbReference>
<dbReference type="PRINTS" id="PR00039">
    <property type="entry name" value="HTHLYSR"/>
</dbReference>
<dbReference type="InterPro" id="IPR036388">
    <property type="entry name" value="WH-like_DNA-bd_sf"/>
</dbReference>
<evidence type="ECO:0000256" key="4">
    <source>
        <dbReference type="ARBA" id="ARBA00023163"/>
    </source>
</evidence>
<dbReference type="Gene3D" id="3.40.190.290">
    <property type="match status" value="1"/>
</dbReference>
<accession>A0A9D1HIM6</accession>
<keyword evidence="4" id="KW-0804">Transcription</keyword>
<reference evidence="6" key="1">
    <citation type="submission" date="2020-10" db="EMBL/GenBank/DDBJ databases">
        <authorList>
            <person name="Gilroy R."/>
        </authorList>
    </citation>
    <scope>NUCLEOTIDE SEQUENCE</scope>
    <source>
        <strain evidence="6">2830</strain>
    </source>
</reference>
<reference evidence="6" key="2">
    <citation type="journal article" date="2021" name="PeerJ">
        <title>Extensive microbial diversity within the chicken gut microbiome revealed by metagenomics and culture.</title>
        <authorList>
            <person name="Gilroy R."/>
            <person name="Ravi A."/>
            <person name="Getino M."/>
            <person name="Pursley I."/>
            <person name="Horton D.L."/>
            <person name="Alikhan N.F."/>
            <person name="Baker D."/>
            <person name="Gharbi K."/>
            <person name="Hall N."/>
            <person name="Watson M."/>
            <person name="Adriaenssens E.M."/>
            <person name="Foster-Nyarko E."/>
            <person name="Jarju S."/>
            <person name="Secka A."/>
            <person name="Antonio M."/>
            <person name="Oren A."/>
            <person name="Chaudhuri R.R."/>
            <person name="La Ragione R."/>
            <person name="Hildebrand F."/>
            <person name="Pallen M.J."/>
        </authorList>
    </citation>
    <scope>NUCLEOTIDE SEQUENCE</scope>
    <source>
        <strain evidence="6">2830</strain>
    </source>
</reference>
<dbReference type="InterPro" id="IPR000847">
    <property type="entry name" value="LysR_HTH_N"/>
</dbReference>
<dbReference type="EMBL" id="DVMH01000012">
    <property type="protein sequence ID" value="HIU10011.1"/>
    <property type="molecule type" value="Genomic_DNA"/>
</dbReference>
<dbReference type="GO" id="GO:0003700">
    <property type="term" value="F:DNA-binding transcription factor activity"/>
    <property type="evidence" value="ECO:0007669"/>
    <property type="project" value="InterPro"/>
</dbReference>
<dbReference type="Pfam" id="PF00126">
    <property type="entry name" value="HTH_1"/>
    <property type="match status" value="1"/>
</dbReference>
<keyword evidence="3" id="KW-0238">DNA-binding</keyword>